<dbReference type="AlphaFoldDB" id="A0AAD4T1X0"/>
<proteinExistence type="inferred from homology"/>
<evidence type="ECO:0000313" key="7">
    <source>
        <dbReference type="Proteomes" id="UP001202328"/>
    </source>
</evidence>
<reference evidence="6" key="1">
    <citation type="submission" date="2022-04" db="EMBL/GenBank/DDBJ databases">
        <title>A functionally conserved STORR gene fusion in Papaver species that diverged 16.8 million years ago.</title>
        <authorList>
            <person name="Catania T."/>
        </authorList>
    </citation>
    <scope>NUCLEOTIDE SEQUENCE</scope>
    <source>
        <strain evidence="6">S-188037</strain>
    </source>
</reference>
<dbReference type="Pfam" id="PF04043">
    <property type="entry name" value="PMEI"/>
    <property type="match status" value="1"/>
</dbReference>
<dbReference type="Gene3D" id="1.20.140.40">
    <property type="entry name" value="Invertase/pectin methylesterase inhibitor family protein"/>
    <property type="match status" value="1"/>
</dbReference>
<evidence type="ECO:0000256" key="1">
    <source>
        <dbReference type="ARBA" id="ARBA00022729"/>
    </source>
</evidence>
<evidence type="ECO:0000259" key="5">
    <source>
        <dbReference type="SMART" id="SM00856"/>
    </source>
</evidence>
<dbReference type="PANTHER" id="PTHR35357">
    <property type="entry name" value="OS02G0537100 PROTEIN"/>
    <property type="match status" value="1"/>
</dbReference>
<keyword evidence="1 4" id="KW-0732">Signal</keyword>
<comment type="caution">
    <text evidence="6">The sequence shown here is derived from an EMBL/GenBank/DDBJ whole genome shotgun (WGS) entry which is preliminary data.</text>
</comment>
<dbReference type="CDD" id="cd15795">
    <property type="entry name" value="PMEI-Pla_a_1_like"/>
    <property type="match status" value="1"/>
</dbReference>
<keyword evidence="7" id="KW-1185">Reference proteome</keyword>
<dbReference type="InterPro" id="IPR006501">
    <property type="entry name" value="Pectinesterase_inhib_dom"/>
</dbReference>
<protein>
    <recommendedName>
        <fullName evidence="5">Pectinesterase inhibitor domain-containing protein</fullName>
    </recommendedName>
</protein>
<evidence type="ECO:0000256" key="3">
    <source>
        <dbReference type="ARBA" id="ARBA00038471"/>
    </source>
</evidence>
<gene>
    <name evidence="6" type="ORF">MKW98_022682</name>
</gene>
<dbReference type="InterPro" id="IPR035513">
    <property type="entry name" value="Invertase/methylesterase_inhib"/>
</dbReference>
<dbReference type="SUPFAM" id="SSF101148">
    <property type="entry name" value="Plant invertase/pectin methylesterase inhibitor"/>
    <property type="match status" value="1"/>
</dbReference>
<feature type="signal peptide" evidence="4">
    <location>
        <begin position="1"/>
        <end position="24"/>
    </location>
</feature>
<feature type="domain" description="Pectinesterase inhibitor" evidence="5">
    <location>
        <begin position="23"/>
        <end position="182"/>
    </location>
</feature>
<accession>A0AAD4T1X0</accession>
<feature type="chain" id="PRO_5041910787" description="Pectinesterase inhibitor domain-containing protein" evidence="4">
    <location>
        <begin position="25"/>
        <end position="194"/>
    </location>
</feature>
<evidence type="ECO:0000313" key="6">
    <source>
        <dbReference type="EMBL" id="KAI3935674.1"/>
    </source>
</evidence>
<evidence type="ECO:0000256" key="4">
    <source>
        <dbReference type="SAM" id="SignalP"/>
    </source>
</evidence>
<dbReference type="EMBL" id="JAJJMB010006234">
    <property type="protein sequence ID" value="KAI3935674.1"/>
    <property type="molecule type" value="Genomic_DNA"/>
</dbReference>
<organism evidence="6 7">
    <name type="scientific">Papaver atlanticum</name>
    <dbReference type="NCBI Taxonomy" id="357466"/>
    <lineage>
        <taxon>Eukaryota</taxon>
        <taxon>Viridiplantae</taxon>
        <taxon>Streptophyta</taxon>
        <taxon>Embryophyta</taxon>
        <taxon>Tracheophyta</taxon>
        <taxon>Spermatophyta</taxon>
        <taxon>Magnoliopsida</taxon>
        <taxon>Ranunculales</taxon>
        <taxon>Papaveraceae</taxon>
        <taxon>Papaveroideae</taxon>
        <taxon>Papaver</taxon>
    </lineage>
</organism>
<dbReference type="PANTHER" id="PTHR35357:SF8">
    <property type="entry name" value="OS01G0111000 PROTEIN"/>
    <property type="match status" value="1"/>
</dbReference>
<dbReference type="GO" id="GO:0005576">
    <property type="term" value="C:extracellular region"/>
    <property type="evidence" value="ECO:0007669"/>
    <property type="project" value="UniProtKB-ARBA"/>
</dbReference>
<dbReference type="Proteomes" id="UP001202328">
    <property type="component" value="Unassembled WGS sequence"/>
</dbReference>
<dbReference type="NCBIfam" id="TIGR01614">
    <property type="entry name" value="PME_inhib"/>
    <property type="match status" value="1"/>
</dbReference>
<dbReference type="SMART" id="SM00856">
    <property type="entry name" value="PMEI"/>
    <property type="match status" value="1"/>
</dbReference>
<dbReference type="FunFam" id="1.20.140.40:FF:000002">
    <property type="entry name" value="Putative invertase inhibitor"/>
    <property type="match status" value="1"/>
</dbReference>
<dbReference type="InterPro" id="IPR034088">
    <property type="entry name" value="Pla_a_1-like"/>
</dbReference>
<sequence>MNHPSSISLTVFSLLLLISHNGAAEDITLETCRKSAESSPNLNYTSCVNSLQSDPRSSTANLQQLGIISMELSLRNATYINSYIKKLLNDRDLDDFSRIEKYLRDCSELYGDAISNIEEAIKAFDAYDSFSANIKMSAAMDSSTTCEDGFKDNNSNQNYSAVSPLVREDYDFFQLTAVSLAITNLVRHSILLSM</sequence>
<evidence type="ECO:0000256" key="2">
    <source>
        <dbReference type="ARBA" id="ARBA00023157"/>
    </source>
</evidence>
<dbReference type="GO" id="GO:0004857">
    <property type="term" value="F:enzyme inhibitor activity"/>
    <property type="evidence" value="ECO:0007669"/>
    <property type="project" value="InterPro"/>
</dbReference>
<keyword evidence="2" id="KW-1015">Disulfide bond</keyword>
<comment type="similarity">
    <text evidence="3">Belongs to the PMEI family.</text>
</comment>
<name>A0AAD4T1X0_9MAGN</name>